<dbReference type="Gene3D" id="1.10.10.10">
    <property type="entry name" value="Winged helix-like DNA-binding domain superfamily/Winged helix DNA-binding domain"/>
    <property type="match status" value="1"/>
</dbReference>
<feature type="domain" description="AAA+ ATPase" evidence="4">
    <location>
        <begin position="265"/>
        <end position="411"/>
    </location>
</feature>
<dbReference type="InterPro" id="IPR027417">
    <property type="entry name" value="P-loop_NTPase"/>
</dbReference>
<dbReference type="PANTHER" id="PTHR16305:SF28">
    <property type="entry name" value="GUANYLATE CYCLASE DOMAIN-CONTAINING PROTEIN"/>
    <property type="match status" value="1"/>
</dbReference>
<gene>
    <name evidence="5" type="ORF">ABOD76_08495</name>
</gene>
<dbReference type="PANTHER" id="PTHR16305">
    <property type="entry name" value="TESTICULAR SOLUBLE ADENYLYL CYCLASE"/>
    <property type="match status" value="1"/>
</dbReference>
<evidence type="ECO:0000313" key="5">
    <source>
        <dbReference type="EMBL" id="XBV86336.1"/>
    </source>
</evidence>
<dbReference type="InterPro" id="IPR003593">
    <property type="entry name" value="AAA+_ATPase"/>
</dbReference>
<dbReference type="GO" id="GO:0004016">
    <property type="term" value="F:adenylate cyclase activity"/>
    <property type="evidence" value="ECO:0007669"/>
    <property type="project" value="TreeGrafter"/>
</dbReference>
<evidence type="ECO:0000256" key="2">
    <source>
        <dbReference type="ARBA" id="ARBA00022840"/>
    </source>
</evidence>
<sequence>MLTVHLLGHAHVTQNGQPVPLSAKAVALIAYLATEKLPQHRERLADLLWNTSEARTNLRVELARIRSAGLNVFPSSRQLLYLESVGTDIDHWRAQADTEMNQTQLSSWLATLRGLPLCGLEDLGSTAFQVWVEQQRWMLCEQVEQSLARVYWRYAQAGQDWATRLISARAEAVGFADPAELDAPEVEASELAVSAASAEQRAAPAPSAPARISLPEPAPAPRAAEALPAARVRQPEPSGAPRPVVFERPHEEALLTSMLERAQKQPQLVLLHGPPGMGKSHLVRRVAAQHPQWQELRLGGGKSGRLVLAALAQALIRCSDAEGAEILQRVLLSPGTLEEDAVKLAVAYARCAQPLLLVCEEVQNAPQELADLLLFMIQMPSEGPRAFLLLCREQPDRLPLTRGLWQRLPAEQRSVIELPMLTRASIQRALEQRFPQEPARRLQASASRLLQRSGGNPLHLVTLLDGVTELERIGGTTLPQAVRESYGSEADSWRAGLQGAMGRLSVINGSFDRVVAQRVLNELTPAQVDALLCEALDRQLLCEVEPGTALRVPDLTVQRAGAEGEPQYMFRNEGLRITLAGQLPQLIRQDVRRQLMDTFAESAPGLASYYAERAGLTERARELLQVHQSALGAAHPLVQPGRTPVAPVAYAAPIEPPRNVQQVRPPVSHLGYSVLMDGGWLTVVSDGRFGPPQTLDLLFELPEGLGTTDVSLVWRMDTYGSGEEVRPSLVPFPLRLQVAGSRTAHVFSPQLQTGFEAEGLSHVAHPRVGVASWMEHHFQLDVAGARQLICSVRAIDLSMSLGRLVVGGRELLPVGTAVHHPAEGYAAGAAALL</sequence>
<dbReference type="GO" id="GO:0005737">
    <property type="term" value="C:cytoplasm"/>
    <property type="evidence" value="ECO:0007669"/>
    <property type="project" value="TreeGrafter"/>
</dbReference>
<name>A0AAU7UCV0_9DEIO</name>
<keyword evidence="1" id="KW-0547">Nucleotide-binding</keyword>
<feature type="compositionally biased region" description="Low complexity" evidence="3">
    <location>
        <begin position="197"/>
        <end position="210"/>
    </location>
</feature>
<dbReference type="AlphaFoldDB" id="A0AAU7UCV0"/>
<dbReference type="InterPro" id="IPR036388">
    <property type="entry name" value="WH-like_DNA-bd_sf"/>
</dbReference>
<dbReference type="GO" id="GO:0005524">
    <property type="term" value="F:ATP binding"/>
    <property type="evidence" value="ECO:0007669"/>
    <property type="project" value="UniProtKB-KW"/>
</dbReference>
<dbReference type="SUPFAM" id="SSF52540">
    <property type="entry name" value="P-loop containing nucleoside triphosphate hydrolases"/>
    <property type="match status" value="1"/>
</dbReference>
<evidence type="ECO:0000259" key="4">
    <source>
        <dbReference type="SMART" id="SM00382"/>
    </source>
</evidence>
<dbReference type="RefSeq" id="WP_350244403.1">
    <property type="nucleotide sequence ID" value="NZ_CP158299.1"/>
</dbReference>
<dbReference type="Gene3D" id="3.40.50.300">
    <property type="entry name" value="P-loop containing nucleotide triphosphate hydrolases"/>
    <property type="match status" value="1"/>
</dbReference>
<feature type="compositionally biased region" description="Low complexity" evidence="3">
    <location>
        <begin position="221"/>
        <end position="231"/>
    </location>
</feature>
<feature type="region of interest" description="Disordered" evidence="3">
    <location>
        <begin position="197"/>
        <end position="244"/>
    </location>
</feature>
<accession>A0AAU7UCV0</accession>
<dbReference type="Pfam" id="PF13191">
    <property type="entry name" value="AAA_16"/>
    <property type="match status" value="1"/>
</dbReference>
<dbReference type="InterPro" id="IPR041664">
    <property type="entry name" value="AAA_16"/>
</dbReference>
<reference evidence="5" key="1">
    <citation type="submission" date="2024-06" db="EMBL/GenBank/DDBJ databases">
        <title>Draft Genome Sequence of Deinococcus sonorensis Type Strain KR-87, a Biofilm Producing Representative of the Genus Deinococcus.</title>
        <authorList>
            <person name="Boren L.S."/>
            <person name="Grosso R.A."/>
            <person name="Hugenberg-Cox A.N."/>
            <person name="Hill J.T.E."/>
            <person name="Albert C.M."/>
            <person name="Tuohy J.M."/>
        </authorList>
    </citation>
    <scope>NUCLEOTIDE SEQUENCE</scope>
    <source>
        <strain evidence="5">KR-87</strain>
    </source>
</reference>
<proteinExistence type="predicted"/>
<dbReference type="SMART" id="SM00382">
    <property type="entry name" value="AAA"/>
    <property type="match status" value="1"/>
</dbReference>
<evidence type="ECO:0000256" key="3">
    <source>
        <dbReference type="SAM" id="MobiDB-lite"/>
    </source>
</evidence>
<protein>
    <submittedName>
        <fullName evidence="5">AAA family ATPase</fullName>
    </submittedName>
</protein>
<evidence type="ECO:0000256" key="1">
    <source>
        <dbReference type="ARBA" id="ARBA00022741"/>
    </source>
</evidence>
<organism evidence="5">
    <name type="scientific">Deinococcus sonorensis KR-87</name>
    <dbReference type="NCBI Taxonomy" id="694439"/>
    <lineage>
        <taxon>Bacteria</taxon>
        <taxon>Thermotogati</taxon>
        <taxon>Deinococcota</taxon>
        <taxon>Deinococci</taxon>
        <taxon>Deinococcales</taxon>
        <taxon>Deinococcaceae</taxon>
        <taxon>Deinococcus</taxon>
    </lineage>
</organism>
<dbReference type="EMBL" id="CP158299">
    <property type="protein sequence ID" value="XBV86336.1"/>
    <property type="molecule type" value="Genomic_DNA"/>
</dbReference>
<keyword evidence="2" id="KW-0067">ATP-binding</keyword>
<dbReference type="KEGG" id="dsc:ABOD76_08495"/>